<keyword evidence="3" id="KW-1185">Reference proteome</keyword>
<accession>A0A4D6LU31</accession>
<organism evidence="2 3">
    <name type="scientific">Vigna unguiculata</name>
    <name type="common">Cowpea</name>
    <dbReference type="NCBI Taxonomy" id="3917"/>
    <lineage>
        <taxon>Eukaryota</taxon>
        <taxon>Viridiplantae</taxon>
        <taxon>Streptophyta</taxon>
        <taxon>Embryophyta</taxon>
        <taxon>Tracheophyta</taxon>
        <taxon>Spermatophyta</taxon>
        <taxon>Magnoliopsida</taxon>
        <taxon>eudicotyledons</taxon>
        <taxon>Gunneridae</taxon>
        <taxon>Pentapetalae</taxon>
        <taxon>rosids</taxon>
        <taxon>fabids</taxon>
        <taxon>Fabales</taxon>
        <taxon>Fabaceae</taxon>
        <taxon>Papilionoideae</taxon>
        <taxon>50 kb inversion clade</taxon>
        <taxon>NPAAA clade</taxon>
        <taxon>indigoferoid/millettioid clade</taxon>
        <taxon>Phaseoleae</taxon>
        <taxon>Vigna</taxon>
    </lineage>
</organism>
<sequence length="302" mass="33847">MGNILRSGGLLSNGGTGYDPYHVQLGRYTSISLSERQVMRQQNGGLLEMWNMTYEVGASTCALQLTIALDNTKKVKGIFLQLRSLIRRSCGAVAEFDFVLDSRTIDGDADYFLVYPQPISGFYSPVTHYENKKFNSKSGTVTDIDMYMYGEGQKGGLILLERKKKSEQQPPFEVIMAHYHVTSSGINPHKMRPDFGLSMFAKIRSIRGSLTITVDGPEQHPSSALLYMFDEVIRHAYWHRDMCPHCAKHPKKQNGELCESEESEGGSGKDNSRLISNGGKFGGDGNGNFYERNTFNNMIYPH</sequence>
<name>A0A4D6LU31_VIGUN</name>
<proteinExistence type="predicted"/>
<evidence type="ECO:0000256" key="1">
    <source>
        <dbReference type="SAM" id="MobiDB-lite"/>
    </source>
</evidence>
<dbReference type="AlphaFoldDB" id="A0A4D6LU31"/>
<dbReference type="EMBL" id="CP039349">
    <property type="protein sequence ID" value="QCD92067.1"/>
    <property type="molecule type" value="Genomic_DNA"/>
</dbReference>
<protein>
    <submittedName>
        <fullName evidence="2">Uncharacterized protein</fullName>
    </submittedName>
</protein>
<feature type="region of interest" description="Disordered" evidence="1">
    <location>
        <begin position="257"/>
        <end position="280"/>
    </location>
</feature>
<dbReference type="Proteomes" id="UP000501690">
    <property type="component" value="Linkage Group LG5"/>
</dbReference>
<evidence type="ECO:0000313" key="3">
    <source>
        <dbReference type="Proteomes" id="UP000501690"/>
    </source>
</evidence>
<evidence type="ECO:0000313" key="2">
    <source>
        <dbReference type="EMBL" id="QCD92067.1"/>
    </source>
</evidence>
<gene>
    <name evidence="2" type="ORF">DEO72_LG5g125</name>
</gene>
<reference evidence="2 3" key="1">
    <citation type="submission" date="2019-04" db="EMBL/GenBank/DDBJ databases">
        <title>An improved genome assembly and genetic linkage map for asparagus bean, Vigna unguiculata ssp. sesquipedialis.</title>
        <authorList>
            <person name="Xia Q."/>
            <person name="Zhang R."/>
            <person name="Dong Y."/>
        </authorList>
    </citation>
    <scope>NUCLEOTIDE SEQUENCE [LARGE SCALE GENOMIC DNA]</scope>
    <source>
        <tissue evidence="2">Leaf</tissue>
    </source>
</reference>